<feature type="zinc finger region" description="C3H1-type" evidence="1">
    <location>
        <begin position="231"/>
        <end position="253"/>
    </location>
</feature>
<dbReference type="EMBL" id="JACAZE010000019">
    <property type="protein sequence ID" value="KAF7294335.1"/>
    <property type="molecule type" value="Genomic_DNA"/>
</dbReference>
<dbReference type="OrthoDB" id="629492at2759"/>
<keyword evidence="1" id="KW-0863">Zinc-finger</keyword>
<dbReference type="InterPro" id="IPR011990">
    <property type="entry name" value="TPR-like_helical_dom_sf"/>
</dbReference>
<evidence type="ECO:0000256" key="1">
    <source>
        <dbReference type="PROSITE-ProRule" id="PRU00723"/>
    </source>
</evidence>
<evidence type="ECO:0000313" key="5">
    <source>
        <dbReference type="Proteomes" id="UP000613580"/>
    </source>
</evidence>
<feature type="compositionally biased region" description="Gly residues" evidence="2">
    <location>
        <begin position="32"/>
        <end position="42"/>
    </location>
</feature>
<feature type="compositionally biased region" description="Basic residues" evidence="2">
    <location>
        <begin position="8"/>
        <end position="17"/>
    </location>
</feature>
<dbReference type="Gene3D" id="3.30.1370.210">
    <property type="match status" value="1"/>
</dbReference>
<keyword evidence="5" id="KW-1185">Reference proteome</keyword>
<proteinExistence type="predicted"/>
<dbReference type="SUPFAM" id="SSF48452">
    <property type="entry name" value="TPR-like"/>
    <property type="match status" value="1"/>
</dbReference>
<dbReference type="InterPro" id="IPR000571">
    <property type="entry name" value="Znf_CCCH"/>
</dbReference>
<sequence length="441" mass="49295">MNNATSRAKNKSKKKKPTNPSQGSSLQASGSSWGGRGSGGGNSPAAARVTARKRVVEGKRAVADREYNMAVKLFNGGAYELALESLKTACKAFKTQPRYAMKLAETFMKLGRFHDAIDMATFHIAVLRGGSTFHSRLLRADAFIQTKQYGHAAADLINCRNENPSSTEVAASIEQLHGLWDVDDEYFDRHPEEAKKEAVYRDLAPCTANFDLDCESDTEDSTHLGFGAGKPCLAYNHGYCRYGRNCRSRHAPDSRSIRDRLGHNVCVFSILGRCHFAAGSRCWYSHSIDNLPEHGWWRDPEYIEYYRTVYDILKATESTSVMDLMLGGDMNGRWLPFERRDRFAAGVASLGGSESFRSEIMDRCEQARAGLVSRPDPVHAEARMFGSGGLGRRRSNWDDYDYSDYDVCSDDSDGEFGALSHMLEEMMSQGIKPWDDDFGFY</sequence>
<evidence type="ECO:0000256" key="2">
    <source>
        <dbReference type="SAM" id="MobiDB-lite"/>
    </source>
</evidence>
<gene>
    <name evidence="4" type="ORF">HMN09_01162700</name>
</gene>
<protein>
    <recommendedName>
        <fullName evidence="3">C3H1-type domain-containing protein</fullName>
    </recommendedName>
</protein>
<dbReference type="GO" id="GO:0008270">
    <property type="term" value="F:zinc ion binding"/>
    <property type="evidence" value="ECO:0007669"/>
    <property type="project" value="UniProtKB-KW"/>
</dbReference>
<comment type="caution">
    <text evidence="4">The sequence shown here is derived from an EMBL/GenBank/DDBJ whole genome shotgun (WGS) entry which is preliminary data.</text>
</comment>
<dbReference type="Gene3D" id="1.25.40.10">
    <property type="entry name" value="Tetratricopeptide repeat domain"/>
    <property type="match status" value="1"/>
</dbReference>
<feature type="compositionally biased region" description="Low complexity" evidence="2">
    <location>
        <begin position="18"/>
        <end position="31"/>
    </location>
</feature>
<dbReference type="Proteomes" id="UP000613580">
    <property type="component" value="Unassembled WGS sequence"/>
</dbReference>
<reference evidence="4" key="1">
    <citation type="submission" date="2020-05" db="EMBL/GenBank/DDBJ databases">
        <title>Mycena genomes resolve the evolution of fungal bioluminescence.</title>
        <authorList>
            <person name="Tsai I.J."/>
        </authorList>
    </citation>
    <scope>NUCLEOTIDE SEQUENCE</scope>
    <source>
        <strain evidence="4">110903Hualien_Pintung</strain>
    </source>
</reference>
<keyword evidence="1" id="KW-0862">Zinc</keyword>
<name>A0A8H6S779_MYCCL</name>
<keyword evidence="1" id="KW-0479">Metal-binding</keyword>
<organism evidence="4 5">
    <name type="scientific">Mycena chlorophos</name>
    <name type="common">Agaric fungus</name>
    <name type="synonym">Agaricus chlorophos</name>
    <dbReference type="NCBI Taxonomy" id="658473"/>
    <lineage>
        <taxon>Eukaryota</taxon>
        <taxon>Fungi</taxon>
        <taxon>Dikarya</taxon>
        <taxon>Basidiomycota</taxon>
        <taxon>Agaricomycotina</taxon>
        <taxon>Agaricomycetes</taxon>
        <taxon>Agaricomycetidae</taxon>
        <taxon>Agaricales</taxon>
        <taxon>Marasmiineae</taxon>
        <taxon>Mycenaceae</taxon>
        <taxon>Mycena</taxon>
    </lineage>
</organism>
<feature type="region of interest" description="Disordered" evidence="2">
    <location>
        <begin position="1"/>
        <end position="52"/>
    </location>
</feature>
<evidence type="ECO:0000313" key="4">
    <source>
        <dbReference type="EMBL" id="KAF7294335.1"/>
    </source>
</evidence>
<feature type="domain" description="C3H1-type" evidence="3">
    <location>
        <begin position="231"/>
        <end position="253"/>
    </location>
</feature>
<evidence type="ECO:0000259" key="3">
    <source>
        <dbReference type="PROSITE" id="PS50103"/>
    </source>
</evidence>
<dbReference type="AlphaFoldDB" id="A0A8H6S779"/>
<accession>A0A8H6S779</accession>
<dbReference type="PROSITE" id="PS50103">
    <property type="entry name" value="ZF_C3H1"/>
    <property type="match status" value="1"/>
</dbReference>